<proteinExistence type="predicted"/>
<dbReference type="Pfam" id="PF04339">
    <property type="entry name" value="FemAB_like"/>
    <property type="match status" value="1"/>
</dbReference>
<name>A0A382BAC2_9ZZZZ</name>
<evidence type="ECO:0000313" key="1">
    <source>
        <dbReference type="EMBL" id="SVB10770.1"/>
    </source>
</evidence>
<dbReference type="AlphaFoldDB" id="A0A382BAC2"/>
<dbReference type="PANTHER" id="PTHR47017:SF1">
    <property type="entry name" value="ACYL-COA"/>
    <property type="match status" value="1"/>
</dbReference>
<dbReference type="PANTHER" id="PTHR47017">
    <property type="entry name" value="ACYL-COA"/>
    <property type="match status" value="1"/>
</dbReference>
<reference evidence="1" key="1">
    <citation type="submission" date="2018-05" db="EMBL/GenBank/DDBJ databases">
        <authorList>
            <person name="Lanie J.A."/>
            <person name="Ng W.-L."/>
            <person name="Kazmierczak K.M."/>
            <person name="Andrzejewski T.M."/>
            <person name="Davidsen T.M."/>
            <person name="Wayne K.J."/>
            <person name="Tettelin H."/>
            <person name="Glass J.I."/>
            <person name="Rusch D."/>
            <person name="Podicherti R."/>
            <person name="Tsui H.-C.T."/>
            <person name="Winkler M.E."/>
        </authorList>
    </citation>
    <scope>NUCLEOTIDE SEQUENCE</scope>
</reference>
<gene>
    <name evidence="1" type="ORF">METZ01_LOCUS163624</name>
</gene>
<sequence length="75" mass="8446">MLRHEFLSALESSGAVCRDTGWKPCHLALTSGSDLVAAAPCYLKFHSYGEFIFDWAWARAYQQSGLEYYPKLLVA</sequence>
<organism evidence="1">
    <name type="scientific">marine metagenome</name>
    <dbReference type="NCBI Taxonomy" id="408172"/>
    <lineage>
        <taxon>unclassified sequences</taxon>
        <taxon>metagenomes</taxon>
        <taxon>ecological metagenomes</taxon>
    </lineage>
</organism>
<feature type="non-terminal residue" evidence="1">
    <location>
        <position position="75"/>
    </location>
</feature>
<protein>
    <recommendedName>
        <fullName evidence="2">BioF2-like acetyltransferase domain-containing protein</fullName>
    </recommendedName>
</protein>
<evidence type="ECO:0008006" key="2">
    <source>
        <dbReference type="Google" id="ProtNLM"/>
    </source>
</evidence>
<dbReference type="InterPro" id="IPR007434">
    <property type="entry name" value="FemAB-like"/>
</dbReference>
<dbReference type="EMBL" id="UINC01028918">
    <property type="protein sequence ID" value="SVB10770.1"/>
    <property type="molecule type" value="Genomic_DNA"/>
</dbReference>
<accession>A0A382BAC2</accession>